<feature type="chain" id="PRO_5011988167" evidence="1">
    <location>
        <begin position="18"/>
        <end position="158"/>
    </location>
</feature>
<dbReference type="Proteomes" id="UP000193144">
    <property type="component" value="Unassembled WGS sequence"/>
</dbReference>
<reference evidence="2 3" key="1">
    <citation type="submission" date="2016-07" db="EMBL/GenBank/DDBJ databases">
        <title>Pervasive Adenine N6-methylation of Active Genes in Fungi.</title>
        <authorList>
            <consortium name="DOE Joint Genome Institute"/>
            <person name="Mondo S.J."/>
            <person name="Dannebaum R.O."/>
            <person name="Kuo R.C."/>
            <person name="Labutti K."/>
            <person name="Haridas S."/>
            <person name="Kuo A."/>
            <person name="Salamov A."/>
            <person name="Ahrendt S.R."/>
            <person name="Lipzen A."/>
            <person name="Sullivan W."/>
            <person name="Andreopoulos W.B."/>
            <person name="Clum A."/>
            <person name="Lindquist E."/>
            <person name="Daum C."/>
            <person name="Ramamoorthy G.K."/>
            <person name="Gryganskyi A."/>
            <person name="Culley D."/>
            <person name="Magnuson J.K."/>
            <person name="James T.Y."/>
            <person name="O'Malley M.A."/>
            <person name="Stajich J.E."/>
            <person name="Spatafora J.W."/>
            <person name="Visel A."/>
            <person name="Grigoriev I.V."/>
        </authorList>
    </citation>
    <scope>NUCLEOTIDE SEQUENCE [LARGE SCALE GENOMIC DNA]</scope>
    <source>
        <strain evidence="2 3">CBS 115471</strain>
    </source>
</reference>
<evidence type="ECO:0000256" key="1">
    <source>
        <dbReference type="SAM" id="SignalP"/>
    </source>
</evidence>
<accession>A0A1Y2A7L1</accession>
<evidence type="ECO:0000313" key="3">
    <source>
        <dbReference type="Proteomes" id="UP000193144"/>
    </source>
</evidence>
<dbReference type="AlphaFoldDB" id="A0A1Y2A7L1"/>
<organism evidence="2 3">
    <name type="scientific">Clohesyomyces aquaticus</name>
    <dbReference type="NCBI Taxonomy" id="1231657"/>
    <lineage>
        <taxon>Eukaryota</taxon>
        <taxon>Fungi</taxon>
        <taxon>Dikarya</taxon>
        <taxon>Ascomycota</taxon>
        <taxon>Pezizomycotina</taxon>
        <taxon>Dothideomycetes</taxon>
        <taxon>Pleosporomycetidae</taxon>
        <taxon>Pleosporales</taxon>
        <taxon>Lindgomycetaceae</taxon>
        <taxon>Clohesyomyces</taxon>
    </lineage>
</organism>
<dbReference type="OrthoDB" id="3552888at2759"/>
<protein>
    <submittedName>
        <fullName evidence="2">Uncharacterized protein</fullName>
    </submittedName>
</protein>
<feature type="signal peptide" evidence="1">
    <location>
        <begin position="1"/>
        <end position="17"/>
    </location>
</feature>
<sequence length="158" mass="17355">MLFTTTALCIVGLNALAVDLAPDGLDTRIELPEHYTLGVMTWTGPVTPGGINEMFEGTAQSILRQIQAKNPDYPLVHDRRSTIIDATLVVDSVSGFEKRWMTDLLCNKGAVGKTPSPRADLSGAVRQLEYLRSLGRSQCRVDPRSCVRVSCSYNDAIW</sequence>
<dbReference type="STRING" id="1231657.A0A1Y2A7L1"/>
<keyword evidence="3" id="KW-1185">Reference proteome</keyword>
<name>A0A1Y2A7L1_9PLEO</name>
<evidence type="ECO:0000313" key="2">
    <source>
        <dbReference type="EMBL" id="ORY18297.1"/>
    </source>
</evidence>
<proteinExistence type="predicted"/>
<gene>
    <name evidence="2" type="ORF">BCR34DRAFT_596240</name>
</gene>
<comment type="caution">
    <text evidence="2">The sequence shown here is derived from an EMBL/GenBank/DDBJ whole genome shotgun (WGS) entry which is preliminary data.</text>
</comment>
<dbReference type="EMBL" id="MCFA01000007">
    <property type="protein sequence ID" value="ORY18297.1"/>
    <property type="molecule type" value="Genomic_DNA"/>
</dbReference>
<keyword evidence="1" id="KW-0732">Signal</keyword>